<keyword evidence="3" id="KW-1185">Reference proteome</keyword>
<dbReference type="EMBL" id="AP027734">
    <property type="protein sequence ID" value="BDZ55331.1"/>
    <property type="molecule type" value="Genomic_DNA"/>
</dbReference>
<dbReference type="InterPro" id="IPR000305">
    <property type="entry name" value="GIY-YIG_endonuc"/>
</dbReference>
<dbReference type="InterPro" id="IPR027417">
    <property type="entry name" value="P-loop_NTPase"/>
</dbReference>
<gene>
    <name evidence="2" type="ORF">GCM10025870_24040</name>
</gene>
<dbReference type="SUPFAM" id="SSF82771">
    <property type="entry name" value="GIY-YIG endonuclease"/>
    <property type="match status" value="1"/>
</dbReference>
<protein>
    <recommendedName>
        <fullName evidence="1">GIY-YIG domain-containing protein</fullName>
    </recommendedName>
</protein>
<reference evidence="3" key="1">
    <citation type="journal article" date="2019" name="Int. J. Syst. Evol. Microbiol.">
        <title>The Global Catalogue of Microorganisms (GCM) 10K type strain sequencing project: providing services to taxonomists for standard genome sequencing and annotation.</title>
        <authorList>
            <consortium name="The Broad Institute Genomics Platform"/>
            <consortium name="The Broad Institute Genome Sequencing Center for Infectious Disease"/>
            <person name="Wu L."/>
            <person name="Ma J."/>
        </authorList>
    </citation>
    <scope>NUCLEOTIDE SEQUENCE [LARGE SCALE GENOMIC DNA]</scope>
    <source>
        <strain evidence="3">NBRC 109019</strain>
    </source>
</reference>
<dbReference type="CDD" id="cd10439">
    <property type="entry name" value="GIY-YIG_COG3410"/>
    <property type="match status" value="1"/>
</dbReference>
<dbReference type="RefSeq" id="WP_234659865.1">
    <property type="nucleotide sequence ID" value="NZ_CP087879.1"/>
</dbReference>
<dbReference type="InterPro" id="IPR035901">
    <property type="entry name" value="GIY-YIG_endonuc_sf"/>
</dbReference>
<evidence type="ECO:0000313" key="2">
    <source>
        <dbReference type="EMBL" id="BDZ55331.1"/>
    </source>
</evidence>
<organism evidence="2 3">
    <name type="scientific">Agromyces marinus</name>
    <dbReference type="NCBI Taxonomy" id="1389020"/>
    <lineage>
        <taxon>Bacteria</taxon>
        <taxon>Bacillati</taxon>
        <taxon>Actinomycetota</taxon>
        <taxon>Actinomycetes</taxon>
        <taxon>Micrococcales</taxon>
        <taxon>Microbacteriaceae</taxon>
        <taxon>Agromyces</taxon>
    </lineage>
</organism>
<sequence>MTSFRVEHFPFSKQAVRTWAEPDGRHANWPVVYTISDHGEVYVGETLNAAGRLRQHLDNEGKQHLKAVRIVIDETFNKSACLDLESYLIRLFAGDGQLKVINRNEGITDADYYDRVRYRNTFDEIFEELRAAGMFTRDIPEIENSDLFKLSPFKSLNQEQAVAMEGILEGLFEDLEQGARSTVVVQGDPGTGKTIVGVFLMKLLRDIQAANPNDRPETDSLFSDFFVEGHSELLHDFRIGIVVPQQSLRRSIQKVFAKTPGLDRSMVLTPFEVGASDHDFDLLVVDETHRLNQRANQPTGVLNKKFRAINGALYGDDDLTKTQLDWIRSKSRHQVFLLDEGQAVRPADLPRPVLGALVREAKEANRFYPLASQMRVAGGADYIDFIRRLLRGEASDAGGFASYDLRLFQNLGEMHDAIRARDEEHGLARLVAGYAWPWKSRKDASEFDIELDGVALHWNRTAVDWINSEGSIDDVGSIHTVQGYDLNYAGVIIGEDLRLDPLTGKVRAHRASYYDAKGKENNPTLGITYDDDALLEFILNIYAVLLTRGIRGTYIYVCDPRLRSYFESLLATGTQARPHATHSRGRSEAAQPRF</sequence>
<dbReference type="InterPro" id="IPR018647">
    <property type="entry name" value="SLFN_3-like_DNA/RNA_helicase"/>
</dbReference>
<dbReference type="Pfam" id="PF01541">
    <property type="entry name" value="GIY-YIG"/>
    <property type="match status" value="1"/>
</dbReference>
<accession>A0ABM8H3G6</accession>
<evidence type="ECO:0000313" key="3">
    <source>
        <dbReference type="Proteomes" id="UP001321477"/>
    </source>
</evidence>
<dbReference type="Proteomes" id="UP001321477">
    <property type="component" value="Chromosome"/>
</dbReference>
<proteinExistence type="predicted"/>
<dbReference type="Gene3D" id="3.40.50.300">
    <property type="entry name" value="P-loop containing nucleotide triphosphate hydrolases"/>
    <property type="match status" value="1"/>
</dbReference>
<dbReference type="PROSITE" id="PS50164">
    <property type="entry name" value="GIY_YIG"/>
    <property type="match status" value="1"/>
</dbReference>
<feature type="domain" description="GIY-YIG" evidence="1">
    <location>
        <begin position="28"/>
        <end position="101"/>
    </location>
</feature>
<dbReference type="SUPFAM" id="SSF52540">
    <property type="entry name" value="P-loop containing nucleoside triphosphate hydrolases"/>
    <property type="match status" value="1"/>
</dbReference>
<dbReference type="Pfam" id="PF09848">
    <property type="entry name" value="SLFN-g3_helicase"/>
    <property type="match status" value="1"/>
</dbReference>
<name>A0ABM8H3G6_9MICO</name>
<evidence type="ECO:0000259" key="1">
    <source>
        <dbReference type="PROSITE" id="PS50164"/>
    </source>
</evidence>